<evidence type="ECO:0000313" key="1">
    <source>
        <dbReference type="EMBL" id="MRX52922.1"/>
    </source>
</evidence>
<accession>A0A6I2M6B8</accession>
<proteinExistence type="predicted"/>
<comment type="caution">
    <text evidence="1">The sequence shown here is derived from an EMBL/GenBank/DDBJ whole genome shotgun (WGS) entry which is preliminary data.</text>
</comment>
<evidence type="ECO:0000313" key="2">
    <source>
        <dbReference type="Proteomes" id="UP000441585"/>
    </source>
</evidence>
<organism evidence="1 2">
    <name type="scientific">Metabacillus idriensis</name>
    <dbReference type="NCBI Taxonomy" id="324768"/>
    <lineage>
        <taxon>Bacteria</taxon>
        <taxon>Bacillati</taxon>
        <taxon>Bacillota</taxon>
        <taxon>Bacilli</taxon>
        <taxon>Bacillales</taxon>
        <taxon>Bacillaceae</taxon>
        <taxon>Metabacillus</taxon>
    </lineage>
</organism>
<name>A0A6I2M6B8_9BACI</name>
<gene>
    <name evidence="1" type="ORF">GJU41_02965</name>
</gene>
<dbReference type="RefSeq" id="WP_154317958.1">
    <property type="nucleotide sequence ID" value="NZ_CAJGAA010000001.1"/>
</dbReference>
<reference evidence="1 2" key="1">
    <citation type="submission" date="2019-11" db="EMBL/GenBank/DDBJ databases">
        <title>Bacillus idriensis genome.</title>
        <authorList>
            <person name="Konopka E.N."/>
            <person name="Newman J.D."/>
        </authorList>
    </citation>
    <scope>NUCLEOTIDE SEQUENCE [LARGE SCALE GENOMIC DNA]</scope>
    <source>
        <strain evidence="1 2">DSM 19097</strain>
    </source>
</reference>
<protein>
    <submittedName>
        <fullName evidence="1">Uncharacterized protein</fullName>
    </submittedName>
</protein>
<dbReference type="AlphaFoldDB" id="A0A6I2M6B8"/>
<dbReference type="Proteomes" id="UP000441585">
    <property type="component" value="Unassembled WGS sequence"/>
</dbReference>
<dbReference type="EMBL" id="WKKF01000001">
    <property type="protein sequence ID" value="MRX52922.1"/>
    <property type="molecule type" value="Genomic_DNA"/>
</dbReference>
<sequence length="300" mass="36025">MVKKRKNKKNTQSLNVTFELYFNPYIKDNYTRIYDVLLETHNRTYEAIYKEIKENPQLVYGNYLKDAKSAISNNYYSEDADPSSYYEQLEEYVVERMQEQSLMHYQFELMSLSNLYQVFEQQLRKWLFEEMTHRHNQYINQIEFVLNDEEKDYGYFYSKFEQLQNVLKEMNLTFTIPSSVTEWAELFGDVEENGIEVPIVETEIWKTIRECNLISNTFKHGSGKSAKELYKLHPEYFETVISSDTKLMNLYRTTNMEEVLCVERISFEKYVKSMKSFWEKLKMHQSGSVMLEINTSSEEV</sequence>
<keyword evidence="2" id="KW-1185">Reference proteome</keyword>